<dbReference type="Gene3D" id="2.60.40.420">
    <property type="entry name" value="Cupredoxins - blue copper proteins"/>
    <property type="match status" value="1"/>
</dbReference>
<protein>
    <submittedName>
        <fullName evidence="1">Uncharacterized protein</fullName>
    </submittedName>
</protein>
<reference evidence="2" key="1">
    <citation type="journal article" date="2019" name="Int. J. Syst. Evol. Microbiol.">
        <title>The Global Catalogue of Microorganisms (GCM) 10K type strain sequencing project: providing services to taxonomists for standard genome sequencing and annotation.</title>
        <authorList>
            <consortium name="The Broad Institute Genomics Platform"/>
            <consortium name="The Broad Institute Genome Sequencing Center for Infectious Disease"/>
            <person name="Wu L."/>
            <person name="Ma J."/>
        </authorList>
    </citation>
    <scope>NUCLEOTIDE SEQUENCE [LARGE SCALE GENOMIC DNA]</scope>
    <source>
        <strain evidence="2">NBRC 105830</strain>
    </source>
</reference>
<evidence type="ECO:0000313" key="2">
    <source>
        <dbReference type="Proteomes" id="UP001157109"/>
    </source>
</evidence>
<dbReference type="CDD" id="cd04208">
    <property type="entry name" value="CuRO_2_CuNIR"/>
    <property type="match status" value="1"/>
</dbReference>
<sequence length="141" mass="15115">MQSEVYLGAQDGEVDADKVSAETPDAVVFNGIANQYDHHPLPAKVSERVRIWVLDSGPSRSSSFHVVGGQFDTVYHEGGYLLKDGRDAFGGRDGGAQALGLQAAQGGFVELTFPEPGHYPFVSHVMADAERGAHGRFAVTR</sequence>
<dbReference type="Proteomes" id="UP001157109">
    <property type="component" value="Unassembled WGS sequence"/>
</dbReference>
<dbReference type="EMBL" id="BSUJ01000001">
    <property type="protein sequence ID" value="GMA18707.1"/>
    <property type="molecule type" value="Genomic_DNA"/>
</dbReference>
<comment type="caution">
    <text evidence="1">The sequence shown here is derived from an EMBL/GenBank/DDBJ whole genome shotgun (WGS) entry which is preliminary data.</text>
</comment>
<name>A0ABQ6HL36_9MICO</name>
<dbReference type="RefSeq" id="WP_348520253.1">
    <property type="nucleotide sequence ID" value="NZ_BSUJ01000001.1"/>
</dbReference>
<organism evidence="1 2">
    <name type="scientific">Arsenicicoccus piscis</name>
    <dbReference type="NCBI Taxonomy" id="673954"/>
    <lineage>
        <taxon>Bacteria</taxon>
        <taxon>Bacillati</taxon>
        <taxon>Actinomycetota</taxon>
        <taxon>Actinomycetes</taxon>
        <taxon>Micrococcales</taxon>
        <taxon>Intrasporangiaceae</taxon>
        <taxon>Arsenicicoccus</taxon>
    </lineage>
</organism>
<keyword evidence="2" id="KW-1185">Reference proteome</keyword>
<proteinExistence type="predicted"/>
<dbReference type="InterPro" id="IPR008972">
    <property type="entry name" value="Cupredoxin"/>
</dbReference>
<accession>A0ABQ6HL36</accession>
<evidence type="ECO:0000313" key="1">
    <source>
        <dbReference type="EMBL" id="GMA18707.1"/>
    </source>
</evidence>
<dbReference type="SUPFAM" id="SSF49503">
    <property type="entry name" value="Cupredoxins"/>
    <property type="match status" value="1"/>
</dbReference>
<gene>
    <name evidence="1" type="ORF">GCM10025862_07280</name>
</gene>